<dbReference type="InterPro" id="IPR013083">
    <property type="entry name" value="Znf_RING/FYVE/PHD"/>
</dbReference>
<gene>
    <name evidence="8" type="ORF">Fcan01_12779</name>
</gene>
<keyword evidence="1" id="KW-0479">Metal-binding</keyword>
<feature type="region of interest" description="Disordered" evidence="5">
    <location>
        <begin position="116"/>
        <end position="160"/>
    </location>
</feature>
<evidence type="ECO:0000256" key="3">
    <source>
        <dbReference type="ARBA" id="ARBA00022833"/>
    </source>
</evidence>
<name>A0A226E5A7_FOLCA</name>
<keyword evidence="2 4" id="KW-0863">Zinc-finger</keyword>
<dbReference type="PROSITE" id="PS50016">
    <property type="entry name" value="ZF_PHD_2"/>
    <property type="match status" value="1"/>
</dbReference>
<dbReference type="InterPro" id="IPR042163">
    <property type="entry name" value="PHF12"/>
</dbReference>
<reference evidence="8 9" key="1">
    <citation type="submission" date="2015-12" db="EMBL/GenBank/DDBJ databases">
        <title>The genome of Folsomia candida.</title>
        <authorList>
            <person name="Faddeeva A."/>
            <person name="Derks M.F."/>
            <person name="Anvar Y."/>
            <person name="Smit S."/>
            <person name="Van Straalen N."/>
            <person name="Roelofs D."/>
        </authorList>
    </citation>
    <scope>NUCLEOTIDE SEQUENCE [LARGE SCALE GENOMIC DNA]</scope>
    <source>
        <strain evidence="8 9">VU population</strain>
        <tissue evidence="8">Whole body</tissue>
    </source>
</reference>
<evidence type="ECO:0000256" key="5">
    <source>
        <dbReference type="SAM" id="MobiDB-lite"/>
    </source>
</evidence>
<dbReference type="EMBL" id="LNIX01000006">
    <property type="protein sequence ID" value="OXA52480.1"/>
    <property type="molecule type" value="Genomic_DNA"/>
</dbReference>
<dbReference type="STRING" id="158441.A0A226E5A7"/>
<dbReference type="InterPro" id="IPR000253">
    <property type="entry name" value="FHA_dom"/>
</dbReference>
<comment type="caution">
    <text evidence="8">The sequence shown here is derived from an EMBL/GenBank/DDBJ whole genome shotgun (WGS) entry which is preliminary data.</text>
</comment>
<feature type="domain" description="PHD-type" evidence="7">
    <location>
        <begin position="47"/>
        <end position="98"/>
    </location>
</feature>
<evidence type="ECO:0000313" key="9">
    <source>
        <dbReference type="Proteomes" id="UP000198287"/>
    </source>
</evidence>
<dbReference type="InterPro" id="IPR019787">
    <property type="entry name" value="Znf_PHD-finger"/>
</dbReference>
<dbReference type="GO" id="GO:0003714">
    <property type="term" value="F:transcription corepressor activity"/>
    <property type="evidence" value="ECO:0007669"/>
    <property type="project" value="InterPro"/>
</dbReference>
<evidence type="ECO:0000313" key="8">
    <source>
        <dbReference type="EMBL" id="OXA52480.1"/>
    </source>
</evidence>
<keyword evidence="9" id="KW-1185">Reference proteome</keyword>
<evidence type="ECO:0000256" key="1">
    <source>
        <dbReference type="ARBA" id="ARBA00022723"/>
    </source>
</evidence>
<dbReference type="Proteomes" id="UP000198287">
    <property type="component" value="Unassembled WGS sequence"/>
</dbReference>
<dbReference type="PANTHER" id="PTHR46309:SF1">
    <property type="entry name" value="PHD FINGER PROTEIN 12"/>
    <property type="match status" value="1"/>
</dbReference>
<keyword evidence="3" id="KW-0862">Zinc</keyword>
<sequence>MSNAVGDRDGLMGAIMNLTAPPTFGNSDGRSRGEKGQKKGTRAQPKEVYCEACGDIGDIMLTCTECTVISYHPVCDDPPLDESEVKDLRWQCRSCRNKQFANEGLPLLTAEVGLDNDESQEEDICNPVGMSEPESGSEEKKDIKEGGNGEKGDAVAKQEEATDIAVPKKLRTRGKKRKATQDTKRKADKLRKLMKTAVRKATCANPSLFELPKSYQVNPYNFPGTSRSVIRRAPGTKVKPAVIELENFCTPRPISCCFKCGKSCRVGPIIQCDYCPKCFHFDCLTPPLTTAPIGIWMCPLHPEHFLEEKTLKSARLSERVSLWNFTTSQVDRASVQLKFLTATERVNPPFARKIPWPPLKRFSLKPGDGHVASPVKDDGTIISFMDKSKLEANMTTPTRQKLYQCYTDSMQDFFEMDLCGTGFAELEEILSRVVSLNEKPEDVVDPDPSSTKEVVAVAEEAPKAAEPMQQDDNSFNGFDLLLHAASQGGHLESSQASSYQFSSQNTGSLSNGYSEKRSTLIHRPLKDTRPVLMEILFIDQNRKLTVRNPQVFFGTESYDRANTSIVDPSQLTNCPRISPWHAILFFDIYRKQWEMINYSKHGISVDCSRYILKPKVRKPAKINTLQAMKDEILKKRKILVEKQYSLTSRVPRIEDTCDCYKSEIGRCLNIIDNEGSAPVNLNSQIQMGCLRMIVTYVCGKSNSTATSESANLTTSSLFPNPEQIATEGVIKS</sequence>
<dbReference type="SUPFAM" id="SSF57903">
    <property type="entry name" value="FYVE/PHD zinc finger"/>
    <property type="match status" value="2"/>
</dbReference>
<dbReference type="GO" id="GO:0070822">
    <property type="term" value="C:Sin3-type complex"/>
    <property type="evidence" value="ECO:0007669"/>
    <property type="project" value="TreeGrafter"/>
</dbReference>
<dbReference type="PANTHER" id="PTHR46309">
    <property type="entry name" value="PHD FINGER PROTEIN 12"/>
    <property type="match status" value="1"/>
</dbReference>
<dbReference type="PROSITE" id="PS50006">
    <property type="entry name" value="FHA_DOMAIN"/>
    <property type="match status" value="1"/>
</dbReference>
<dbReference type="GO" id="GO:0008270">
    <property type="term" value="F:zinc ion binding"/>
    <property type="evidence" value="ECO:0007669"/>
    <property type="project" value="UniProtKB-KW"/>
</dbReference>
<feature type="region of interest" description="Disordered" evidence="5">
    <location>
        <begin position="16"/>
        <end position="41"/>
    </location>
</feature>
<dbReference type="SMART" id="SM00249">
    <property type="entry name" value="PHD"/>
    <property type="match status" value="2"/>
</dbReference>
<feature type="domain" description="FHA" evidence="6">
    <location>
        <begin position="551"/>
        <end position="610"/>
    </location>
</feature>
<dbReference type="AlphaFoldDB" id="A0A226E5A7"/>
<dbReference type="OrthoDB" id="1919692at2759"/>
<evidence type="ECO:0000259" key="7">
    <source>
        <dbReference type="PROSITE" id="PS50016"/>
    </source>
</evidence>
<dbReference type="GO" id="GO:0000122">
    <property type="term" value="P:negative regulation of transcription by RNA polymerase II"/>
    <property type="evidence" value="ECO:0007669"/>
    <property type="project" value="TreeGrafter"/>
</dbReference>
<dbReference type="InterPro" id="IPR011011">
    <property type="entry name" value="Znf_FYVE_PHD"/>
</dbReference>
<accession>A0A226E5A7</accession>
<dbReference type="Pfam" id="PF00628">
    <property type="entry name" value="PHD"/>
    <property type="match status" value="2"/>
</dbReference>
<evidence type="ECO:0000259" key="6">
    <source>
        <dbReference type="PROSITE" id="PS50006"/>
    </source>
</evidence>
<dbReference type="PROSITE" id="PS01359">
    <property type="entry name" value="ZF_PHD_1"/>
    <property type="match status" value="1"/>
</dbReference>
<dbReference type="InterPro" id="IPR001965">
    <property type="entry name" value="Znf_PHD"/>
</dbReference>
<protein>
    <submittedName>
        <fullName evidence="8">PHD finger protein 12</fullName>
    </submittedName>
</protein>
<feature type="compositionally biased region" description="Basic and acidic residues" evidence="5">
    <location>
        <begin position="137"/>
        <end position="160"/>
    </location>
</feature>
<dbReference type="InterPro" id="IPR019786">
    <property type="entry name" value="Zinc_finger_PHD-type_CS"/>
</dbReference>
<proteinExistence type="predicted"/>
<evidence type="ECO:0000256" key="4">
    <source>
        <dbReference type="PROSITE-ProRule" id="PRU00146"/>
    </source>
</evidence>
<evidence type="ECO:0000256" key="2">
    <source>
        <dbReference type="ARBA" id="ARBA00022771"/>
    </source>
</evidence>
<dbReference type="CDD" id="cd15534">
    <property type="entry name" value="PHD2_PHF12_Rco1"/>
    <property type="match status" value="1"/>
</dbReference>
<dbReference type="Gene3D" id="3.30.40.10">
    <property type="entry name" value="Zinc/RING finger domain, C3HC4 (zinc finger)"/>
    <property type="match status" value="2"/>
</dbReference>
<organism evidence="8 9">
    <name type="scientific">Folsomia candida</name>
    <name type="common">Springtail</name>
    <dbReference type="NCBI Taxonomy" id="158441"/>
    <lineage>
        <taxon>Eukaryota</taxon>
        <taxon>Metazoa</taxon>
        <taxon>Ecdysozoa</taxon>
        <taxon>Arthropoda</taxon>
        <taxon>Hexapoda</taxon>
        <taxon>Collembola</taxon>
        <taxon>Entomobryomorpha</taxon>
        <taxon>Isotomoidea</taxon>
        <taxon>Isotomidae</taxon>
        <taxon>Proisotominae</taxon>
        <taxon>Folsomia</taxon>
    </lineage>
</organism>